<comment type="subcellular location">
    <subcellularLocation>
        <location evidence="1">Lipid droplet</location>
    </subcellularLocation>
</comment>
<evidence type="ECO:0000313" key="4">
    <source>
        <dbReference type="EMBL" id="KAH0561172.1"/>
    </source>
</evidence>
<sequence length="280" mass="32139">MKKEAVQKSQLPQIEVFYRVIGLPVIDLVLMKSLYTYSRVKDLHQFIQWILSAVESSITIATRHTIPIAMPFTRKLKSPIYYIDHTLCTGLDKIEEKIPIITESPEEIYEKGYMLALRTVQPAVSMISYANDLIISQATSLTNHGWNKTNRILSSYYGTKVTQKLDDTAIVMDKVIDKFFPALNNTEKSIEPTSSEEDQLLQTLQTIGRLSNKAAHRIYAYLILNLGRMNRENIKTYVSNVVEFLHVTQYLHGINQLLVRPKKITEKKDIQNSNGHTKHD</sequence>
<dbReference type="PANTHER" id="PTHR14024">
    <property type="entry name" value="PERILIPIN"/>
    <property type="match status" value="1"/>
</dbReference>
<dbReference type="GO" id="GO:0019915">
    <property type="term" value="P:lipid storage"/>
    <property type="evidence" value="ECO:0007669"/>
    <property type="project" value="TreeGrafter"/>
</dbReference>
<dbReference type="PANTHER" id="PTHR14024:SF53">
    <property type="entry name" value="LIPID STORAGE DROPLETS SURFACE-BINDING PROTEIN 2"/>
    <property type="match status" value="1"/>
</dbReference>
<dbReference type="GO" id="GO:0010890">
    <property type="term" value="P:positive regulation of triglyceride storage"/>
    <property type="evidence" value="ECO:0007669"/>
    <property type="project" value="TreeGrafter"/>
</dbReference>
<evidence type="ECO:0000313" key="5">
    <source>
        <dbReference type="Proteomes" id="UP000826195"/>
    </source>
</evidence>
<dbReference type="InterPro" id="IPR004279">
    <property type="entry name" value="Perilipin"/>
</dbReference>
<evidence type="ECO:0000256" key="1">
    <source>
        <dbReference type="ARBA" id="ARBA00004502"/>
    </source>
</evidence>
<gene>
    <name evidence="4" type="ORF">KQX54_014030</name>
</gene>
<reference evidence="4 5" key="1">
    <citation type="journal article" date="2021" name="J. Hered.">
        <title>A chromosome-level genome assembly of the parasitoid wasp, Cotesia glomerata (Hymenoptera: Braconidae).</title>
        <authorList>
            <person name="Pinto B.J."/>
            <person name="Weis J.J."/>
            <person name="Gamble T."/>
            <person name="Ode P.J."/>
            <person name="Paul R."/>
            <person name="Zaspel J.M."/>
        </authorList>
    </citation>
    <scope>NUCLEOTIDE SEQUENCE [LARGE SCALE GENOMIC DNA]</scope>
    <source>
        <strain evidence="4">CgM1</strain>
    </source>
</reference>
<evidence type="ECO:0000256" key="2">
    <source>
        <dbReference type="ARBA" id="ARBA00006311"/>
    </source>
</evidence>
<evidence type="ECO:0000256" key="3">
    <source>
        <dbReference type="ARBA" id="ARBA00022677"/>
    </source>
</evidence>
<dbReference type="GO" id="GO:0005829">
    <property type="term" value="C:cytosol"/>
    <property type="evidence" value="ECO:0007669"/>
    <property type="project" value="TreeGrafter"/>
</dbReference>
<dbReference type="Proteomes" id="UP000826195">
    <property type="component" value="Unassembled WGS sequence"/>
</dbReference>
<keyword evidence="5" id="KW-1185">Reference proteome</keyword>
<protein>
    <submittedName>
        <fullName evidence="4">Uncharacterized protein</fullName>
    </submittedName>
</protein>
<comment type="similarity">
    <text evidence="2">Belongs to the perilipin family.</text>
</comment>
<organism evidence="4 5">
    <name type="scientific">Cotesia glomerata</name>
    <name type="common">Lepidopteran parasitic wasp</name>
    <name type="synonym">Apanteles glomeratus</name>
    <dbReference type="NCBI Taxonomy" id="32391"/>
    <lineage>
        <taxon>Eukaryota</taxon>
        <taxon>Metazoa</taxon>
        <taxon>Ecdysozoa</taxon>
        <taxon>Arthropoda</taxon>
        <taxon>Hexapoda</taxon>
        <taxon>Insecta</taxon>
        <taxon>Pterygota</taxon>
        <taxon>Neoptera</taxon>
        <taxon>Endopterygota</taxon>
        <taxon>Hymenoptera</taxon>
        <taxon>Apocrita</taxon>
        <taxon>Ichneumonoidea</taxon>
        <taxon>Braconidae</taxon>
        <taxon>Microgastrinae</taxon>
        <taxon>Cotesia</taxon>
    </lineage>
</organism>
<keyword evidence="3" id="KW-0551">Lipid droplet</keyword>
<proteinExistence type="inferred from homology"/>
<dbReference type="EMBL" id="JAHXZJ010000374">
    <property type="protein sequence ID" value="KAH0561172.1"/>
    <property type="molecule type" value="Genomic_DNA"/>
</dbReference>
<accession>A0AAV7IVF1</accession>
<dbReference type="Pfam" id="PF03036">
    <property type="entry name" value="Perilipin"/>
    <property type="match status" value="1"/>
</dbReference>
<dbReference type="GO" id="GO:0005811">
    <property type="term" value="C:lipid droplet"/>
    <property type="evidence" value="ECO:0007669"/>
    <property type="project" value="UniProtKB-SubCell"/>
</dbReference>
<comment type="caution">
    <text evidence="4">The sequence shown here is derived from an EMBL/GenBank/DDBJ whole genome shotgun (WGS) entry which is preliminary data.</text>
</comment>
<dbReference type="AlphaFoldDB" id="A0AAV7IVF1"/>
<name>A0AAV7IVF1_COTGL</name>
<dbReference type="PIRSF" id="PIRSF036881">
    <property type="entry name" value="PAT"/>
    <property type="match status" value="1"/>
</dbReference>